<keyword evidence="6 8" id="KW-1133">Transmembrane helix</keyword>
<evidence type="ECO:0000313" key="9">
    <source>
        <dbReference type="EMBL" id="CBL27661.1"/>
    </source>
</evidence>
<keyword evidence="3" id="KW-0813">Transport</keyword>
<feature type="transmembrane region" description="Helical" evidence="8">
    <location>
        <begin position="223"/>
        <end position="240"/>
    </location>
</feature>
<dbReference type="Proteomes" id="UP000008957">
    <property type="component" value="Chromosome"/>
</dbReference>
<dbReference type="InterPro" id="IPR052017">
    <property type="entry name" value="TSUP"/>
</dbReference>
<reference evidence="9 10" key="2">
    <citation type="submission" date="2010-03" db="EMBL/GenBank/DDBJ databases">
        <authorList>
            <person name="Pajon A."/>
        </authorList>
    </citation>
    <scope>NUCLEOTIDE SEQUENCE [LARGE SCALE GENOMIC DNA]</scope>
    <source>
        <strain evidence="9 10">SGP1</strain>
    </source>
</reference>
<evidence type="ECO:0000256" key="4">
    <source>
        <dbReference type="ARBA" id="ARBA00022475"/>
    </source>
</evidence>
<feature type="transmembrane region" description="Helical" evidence="8">
    <location>
        <begin position="41"/>
        <end position="59"/>
    </location>
</feature>
<dbReference type="EMBL" id="FP929056">
    <property type="protein sequence ID" value="CBL27661.1"/>
    <property type="molecule type" value="Genomic_DNA"/>
</dbReference>
<comment type="subcellular location">
    <subcellularLocation>
        <location evidence="1 8">Cell membrane</location>
        <topology evidence="1 8">Multi-pass membrane protein</topology>
    </subcellularLocation>
</comment>
<evidence type="ECO:0000256" key="7">
    <source>
        <dbReference type="ARBA" id="ARBA00023136"/>
    </source>
</evidence>
<evidence type="ECO:0000256" key="1">
    <source>
        <dbReference type="ARBA" id="ARBA00004651"/>
    </source>
</evidence>
<feature type="transmembrane region" description="Helical" evidence="8">
    <location>
        <begin position="71"/>
        <end position="91"/>
    </location>
</feature>
<sequence length="241" mass="25365">MDWVVAAAMMGVTVVGGVVASVCGFGFGAVAMATWPYFLPYQQAVAVSALCGLSTALMIAVPHHRSINFKILLPCSLVALCCSAASVQLSLGAAEKFMIHALGAMLIAVCLYFIFLGGTIRIKGTPLNGVIAGAIGGTCAGLFSVGGPPVAIYLLAATDSNEEYRATLNASFCFTSGISTFVRWHNGVITSTTFHLWLLMLAALALGVFLGNKIFYRLDAKRLRFAVYGYMAVSGVTMLLK</sequence>
<evidence type="ECO:0000256" key="8">
    <source>
        <dbReference type="RuleBase" id="RU363041"/>
    </source>
</evidence>
<dbReference type="PANTHER" id="PTHR30269:SF37">
    <property type="entry name" value="MEMBRANE TRANSPORTER PROTEIN"/>
    <property type="match status" value="1"/>
</dbReference>
<evidence type="ECO:0000256" key="5">
    <source>
        <dbReference type="ARBA" id="ARBA00022692"/>
    </source>
</evidence>
<keyword evidence="7 8" id="KW-0472">Membrane</keyword>
<dbReference type="AlphaFoldDB" id="A0AB94IVA1"/>
<dbReference type="GO" id="GO:0005886">
    <property type="term" value="C:plasma membrane"/>
    <property type="evidence" value="ECO:0007669"/>
    <property type="project" value="UniProtKB-SubCell"/>
</dbReference>
<evidence type="ECO:0000313" key="10">
    <source>
        <dbReference type="Proteomes" id="UP000008957"/>
    </source>
</evidence>
<dbReference type="RefSeq" id="WP_015555808.1">
    <property type="nucleotide sequence ID" value="NC_021038.1"/>
</dbReference>
<comment type="similarity">
    <text evidence="2 8">Belongs to the 4-toluene sulfonate uptake permease (TSUP) (TC 2.A.102) family.</text>
</comment>
<feature type="transmembrane region" description="Helical" evidence="8">
    <location>
        <begin position="130"/>
        <end position="156"/>
    </location>
</feature>
<protein>
    <recommendedName>
        <fullName evidence="8">Probable membrane transporter protein</fullName>
    </recommendedName>
</protein>
<gene>
    <name evidence="9" type="ORF">SY1_00910</name>
</gene>
<dbReference type="Pfam" id="PF01925">
    <property type="entry name" value="TauE"/>
    <property type="match status" value="1"/>
</dbReference>
<keyword evidence="10" id="KW-1185">Reference proteome</keyword>
<organism evidence="9 10">
    <name type="scientific">Fretibacterium fastidiosum</name>
    <dbReference type="NCBI Taxonomy" id="651822"/>
    <lineage>
        <taxon>Bacteria</taxon>
        <taxon>Thermotogati</taxon>
        <taxon>Synergistota</taxon>
        <taxon>Synergistia</taxon>
        <taxon>Synergistales</taxon>
        <taxon>Aminobacteriaceae</taxon>
        <taxon>Fretibacterium</taxon>
    </lineage>
</organism>
<dbReference type="KEGG" id="sbr:SY1_00910"/>
<keyword evidence="5 8" id="KW-0812">Transmembrane</keyword>
<feature type="transmembrane region" description="Helical" evidence="8">
    <location>
        <begin position="194"/>
        <end position="211"/>
    </location>
</feature>
<feature type="transmembrane region" description="Helical" evidence="8">
    <location>
        <begin position="97"/>
        <end position="118"/>
    </location>
</feature>
<accession>A0AB94IVA1</accession>
<evidence type="ECO:0000256" key="6">
    <source>
        <dbReference type="ARBA" id="ARBA00022989"/>
    </source>
</evidence>
<evidence type="ECO:0000256" key="2">
    <source>
        <dbReference type="ARBA" id="ARBA00009142"/>
    </source>
</evidence>
<name>A0AB94IVA1_9BACT</name>
<evidence type="ECO:0000256" key="3">
    <source>
        <dbReference type="ARBA" id="ARBA00022448"/>
    </source>
</evidence>
<dbReference type="PANTHER" id="PTHR30269">
    <property type="entry name" value="TRANSMEMBRANE PROTEIN YFCA"/>
    <property type="match status" value="1"/>
</dbReference>
<keyword evidence="4 8" id="KW-1003">Cell membrane</keyword>
<feature type="transmembrane region" description="Helical" evidence="8">
    <location>
        <begin position="12"/>
        <end position="35"/>
    </location>
</feature>
<proteinExistence type="inferred from homology"/>
<dbReference type="InterPro" id="IPR002781">
    <property type="entry name" value="TM_pro_TauE-like"/>
</dbReference>
<reference evidence="10" key="1">
    <citation type="submission" date="2010-03" db="EMBL/GenBank/DDBJ databases">
        <title>The genome sequence of Synergistetes sp. SGP1.</title>
        <authorList>
            <consortium name="metaHIT consortium -- http://www.metahit.eu/"/>
            <person name="Pajon A."/>
            <person name="Turner K."/>
            <person name="Parkhill J."/>
            <person name="Wade W."/>
            <person name="Vartoukian S."/>
        </authorList>
    </citation>
    <scope>NUCLEOTIDE SEQUENCE [LARGE SCALE GENOMIC DNA]</scope>
    <source>
        <strain evidence="10">SGP1</strain>
    </source>
</reference>